<sequence length="248" mass="29073">MSSGQTRFVVDVAFDAYIRHKNTEYHYGISEIVQFDFSQDASELIIEYHKPGSYLARLILKCQSTHNITEIIISECALTARAENKHIIRTYSFGYVYKFKKDTIYEIAGYELKFFKKGDKSGDDFQVRISNVLIQPQCWNKKCEWKFDESISEIAYFDTPKVVQPCESDGQIYTSVIDTCVFYNKYLEMAYDLLKKHQYEVLLTIVVIVFIIYTVIVVLIVNCCWRCKIARNDKDEKALYQQETDISY</sequence>
<evidence type="ECO:0000256" key="1">
    <source>
        <dbReference type="SAM" id="Phobius"/>
    </source>
</evidence>
<name>A0A0C2J918_THEKT</name>
<accession>A0A0C2J918</accession>
<dbReference type="Proteomes" id="UP000031668">
    <property type="component" value="Unassembled WGS sequence"/>
</dbReference>
<gene>
    <name evidence="2" type="ORF">RF11_04970</name>
</gene>
<evidence type="ECO:0000313" key="2">
    <source>
        <dbReference type="EMBL" id="KII74309.1"/>
    </source>
</evidence>
<dbReference type="EMBL" id="JWZT01000464">
    <property type="protein sequence ID" value="KII74309.1"/>
    <property type="molecule type" value="Genomic_DNA"/>
</dbReference>
<keyword evidence="1" id="KW-0472">Membrane</keyword>
<keyword evidence="3" id="KW-1185">Reference proteome</keyword>
<feature type="transmembrane region" description="Helical" evidence="1">
    <location>
        <begin position="201"/>
        <end position="225"/>
    </location>
</feature>
<organism evidence="2 3">
    <name type="scientific">Thelohanellus kitauei</name>
    <name type="common">Myxosporean</name>
    <dbReference type="NCBI Taxonomy" id="669202"/>
    <lineage>
        <taxon>Eukaryota</taxon>
        <taxon>Metazoa</taxon>
        <taxon>Cnidaria</taxon>
        <taxon>Myxozoa</taxon>
        <taxon>Myxosporea</taxon>
        <taxon>Bivalvulida</taxon>
        <taxon>Platysporina</taxon>
        <taxon>Myxobolidae</taxon>
        <taxon>Thelohanellus</taxon>
    </lineage>
</organism>
<dbReference type="AlphaFoldDB" id="A0A0C2J918"/>
<comment type="caution">
    <text evidence="2">The sequence shown here is derived from an EMBL/GenBank/DDBJ whole genome shotgun (WGS) entry which is preliminary data.</text>
</comment>
<evidence type="ECO:0000313" key="3">
    <source>
        <dbReference type="Proteomes" id="UP000031668"/>
    </source>
</evidence>
<keyword evidence="1" id="KW-1133">Transmembrane helix</keyword>
<proteinExistence type="predicted"/>
<keyword evidence="1" id="KW-0812">Transmembrane</keyword>
<protein>
    <submittedName>
        <fullName evidence="2">Uncharacterized protein</fullName>
    </submittedName>
</protein>
<reference evidence="2 3" key="1">
    <citation type="journal article" date="2014" name="Genome Biol. Evol.">
        <title>The genome of the myxosporean Thelohanellus kitauei shows adaptations to nutrient acquisition within its fish host.</title>
        <authorList>
            <person name="Yang Y."/>
            <person name="Xiong J."/>
            <person name="Zhou Z."/>
            <person name="Huo F."/>
            <person name="Miao W."/>
            <person name="Ran C."/>
            <person name="Liu Y."/>
            <person name="Zhang J."/>
            <person name="Feng J."/>
            <person name="Wang M."/>
            <person name="Wang M."/>
            <person name="Wang L."/>
            <person name="Yao B."/>
        </authorList>
    </citation>
    <scope>NUCLEOTIDE SEQUENCE [LARGE SCALE GENOMIC DNA]</scope>
    <source>
        <strain evidence="2">Wuqing</strain>
    </source>
</reference>